<feature type="compositionally biased region" description="Polar residues" evidence="1">
    <location>
        <begin position="280"/>
        <end position="296"/>
    </location>
</feature>
<feature type="signal peptide" evidence="2">
    <location>
        <begin position="1"/>
        <end position="30"/>
    </location>
</feature>
<name>A0AAV3Z4Z9_9GAST</name>
<evidence type="ECO:0000313" key="3">
    <source>
        <dbReference type="EMBL" id="GFN89680.1"/>
    </source>
</evidence>
<dbReference type="AlphaFoldDB" id="A0AAV3Z4Z9"/>
<keyword evidence="4" id="KW-1185">Reference proteome</keyword>
<proteinExistence type="predicted"/>
<dbReference type="Proteomes" id="UP000735302">
    <property type="component" value="Unassembled WGS sequence"/>
</dbReference>
<organism evidence="3 4">
    <name type="scientific">Plakobranchus ocellatus</name>
    <dbReference type="NCBI Taxonomy" id="259542"/>
    <lineage>
        <taxon>Eukaryota</taxon>
        <taxon>Metazoa</taxon>
        <taxon>Spiralia</taxon>
        <taxon>Lophotrochozoa</taxon>
        <taxon>Mollusca</taxon>
        <taxon>Gastropoda</taxon>
        <taxon>Heterobranchia</taxon>
        <taxon>Euthyneura</taxon>
        <taxon>Panpulmonata</taxon>
        <taxon>Sacoglossa</taxon>
        <taxon>Placobranchoidea</taxon>
        <taxon>Plakobranchidae</taxon>
        <taxon>Plakobranchus</taxon>
    </lineage>
</organism>
<dbReference type="EMBL" id="BLXT01001947">
    <property type="protein sequence ID" value="GFN89680.1"/>
    <property type="molecule type" value="Genomic_DNA"/>
</dbReference>
<evidence type="ECO:0008006" key="5">
    <source>
        <dbReference type="Google" id="ProtNLM"/>
    </source>
</evidence>
<reference evidence="3 4" key="1">
    <citation type="journal article" date="2021" name="Elife">
        <title>Chloroplast acquisition without the gene transfer in kleptoplastic sea slugs, Plakobranchus ocellatus.</title>
        <authorList>
            <person name="Maeda T."/>
            <person name="Takahashi S."/>
            <person name="Yoshida T."/>
            <person name="Shimamura S."/>
            <person name="Takaki Y."/>
            <person name="Nagai Y."/>
            <person name="Toyoda A."/>
            <person name="Suzuki Y."/>
            <person name="Arimoto A."/>
            <person name="Ishii H."/>
            <person name="Satoh N."/>
            <person name="Nishiyama T."/>
            <person name="Hasebe M."/>
            <person name="Maruyama T."/>
            <person name="Minagawa J."/>
            <person name="Obokata J."/>
            <person name="Shigenobu S."/>
        </authorList>
    </citation>
    <scope>NUCLEOTIDE SEQUENCE [LARGE SCALE GENOMIC DNA]</scope>
</reference>
<feature type="non-terminal residue" evidence="3">
    <location>
        <position position="606"/>
    </location>
</feature>
<evidence type="ECO:0000256" key="1">
    <source>
        <dbReference type="SAM" id="MobiDB-lite"/>
    </source>
</evidence>
<accession>A0AAV3Z4Z9</accession>
<feature type="chain" id="PRO_5043685675" description="Receptor L-domain domain-containing protein" evidence="2">
    <location>
        <begin position="31"/>
        <end position="606"/>
    </location>
</feature>
<feature type="region of interest" description="Disordered" evidence="1">
    <location>
        <begin position="260"/>
        <end position="299"/>
    </location>
</feature>
<gene>
    <name evidence="3" type="ORF">PoB_001618600</name>
</gene>
<comment type="caution">
    <text evidence="3">The sequence shown here is derived from an EMBL/GenBank/DDBJ whole genome shotgun (WGS) entry which is preliminary data.</text>
</comment>
<evidence type="ECO:0000313" key="4">
    <source>
        <dbReference type="Proteomes" id="UP000735302"/>
    </source>
</evidence>
<keyword evidence="2" id="KW-0732">Signal</keyword>
<sequence>MSALTMGTVKVMNIFLSTMVLLLVTPPSLGQADNRLPKIKFGNFFHVSFDVDTLQRFYECLCDIHIVQCLLSYKIRDGASLSQLPYHMRAFNVRQVRISSKKSTLYSKAFTCDILHHSPNVDDLNCYRPTDNDNTCKNDARCVTYSVPLNYSTCTFHCPLLVWLNAFSFPLEFENYGDFPKPVKNDKCLVPDVPLSPKKTTTSNDFISFFSDNTSTPNSTKENNRDSSPFPIPIAAGVGSCLVVMSVAAFVMHRIKHRKQKVKYPKETNPSAPMLGAIDSLNSTSVPKNPSNSSQPEEVHYETIDEVADGSRDKKHVLECDNDGYNIIQDCMTELQEDGSRAERERRPLPVVPSDSISKSTVTLTTGLYSTIPSHPPSIPDITSPQSPAISDPVLHRRAVDLNKHEEMGLINIQGDHPAFKGHTRVKLVRTEWGEMELISLEDEPVFSDYYSRLQLISLKDSAVGVVGLTGKLTDTEFYDIFKTTEAEKKVFLKNGSSLENVSNQIVLDKNEQKPSDSPTLASELPNPYVNIVFFGPLEMYDSSRILVGVAGQCVSVCAAIMRISTFCAPSISAEERGPVDLVGWRWKRMGRISLDCFLQVPRFFF</sequence>
<evidence type="ECO:0000256" key="2">
    <source>
        <dbReference type="SAM" id="SignalP"/>
    </source>
</evidence>
<protein>
    <recommendedName>
        <fullName evidence="5">Receptor L-domain domain-containing protein</fullName>
    </recommendedName>
</protein>